<evidence type="ECO:0000256" key="11">
    <source>
        <dbReference type="ARBA" id="ARBA00022989"/>
    </source>
</evidence>
<comment type="subunit">
    <text evidence="15">Component of the PEX2-PEX10-PEX12 retrotranslocation channel, composed of PEX2, PEX10 and PEX12.</text>
</comment>
<evidence type="ECO:0000256" key="12">
    <source>
        <dbReference type="ARBA" id="ARBA00023136"/>
    </source>
</evidence>
<evidence type="ECO:0000256" key="2">
    <source>
        <dbReference type="ARBA" id="ARBA00004906"/>
    </source>
</evidence>
<comment type="caution">
    <text evidence="19">The sequence shown here is derived from an EMBL/GenBank/DDBJ whole genome shotgun (WGS) entry which is preliminary data.</text>
</comment>
<dbReference type="InterPro" id="IPR017375">
    <property type="entry name" value="PEX12"/>
</dbReference>
<evidence type="ECO:0000256" key="10">
    <source>
        <dbReference type="ARBA" id="ARBA00022927"/>
    </source>
</evidence>
<dbReference type="SUPFAM" id="SSF57850">
    <property type="entry name" value="RING/U-box"/>
    <property type="match status" value="1"/>
</dbReference>
<feature type="domain" description="Pex N-terminal" evidence="18">
    <location>
        <begin position="25"/>
        <end position="278"/>
    </location>
</feature>
<dbReference type="PANTHER" id="PTHR12888">
    <property type="entry name" value="PEROXISOME ASSEMBLY PROTEIN 12 PEROXIN-12"/>
    <property type="match status" value="1"/>
</dbReference>
<evidence type="ECO:0000313" key="20">
    <source>
        <dbReference type="Proteomes" id="UP000076744"/>
    </source>
</evidence>
<evidence type="ECO:0000256" key="5">
    <source>
        <dbReference type="ARBA" id="ARBA00022448"/>
    </source>
</evidence>
<dbReference type="GO" id="GO:0004842">
    <property type="term" value="F:ubiquitin-protein transferase activity"/>
    <property type="evidence" value="ECO:0007669"/>
    <property type="project" value="TreeGrafter"/>
</dbReference>
<comment type="subcellular location">
    <subcellularLocation>
        <location evidence="1">Peroxisome membrane</location>
        <topology evidence="1">Multi-pass membrane protein</topology>
    </subcellularLocation>
</comment>
<dbReference type="GeneID" id="30021624"/>
<keyword evidence="11 17" id="KW-1133">Transmembrane helix</keyword>
<evidence type="ECO:0000256" key="8">
    <source>
        <dbReference type="ARBA" id="ARBA00022771"/>
    </source>
</evidence>
<dbReference type="STRING" id="1081104.A0A167V7W3"/>
<evidence type="ECO:0000313" key="19">
    <source>
        <dbReference type="EMBL" id="OAA62323.1"/>
    </source>
</evidence>
<evidence type="ECO:0000256" key="15">
    <source>
        <dbReference type="ARBA" id="ARBA00034505"/>
    </source>
</evidence>
<evidence type="ECO:0000256" key="4">
    <source>
        <dbReference type="ARBA" id="ARBA00018980"/>
    </source>
</evidence>
<dbReference type="Gene3D" id="3.30.40.10">
    <property type="entry name" value="Zinc/RING finger domain, C3HC4 (zinc finger)"/>
    <property type="match status" value="1"/>
</dbReference>
<dbReference type="Proteomes" id="UP000076744">
    <property type="component" value="Unassembled WGS sequence"/>
</dbReference>
<feature type="region of interest" description="Disordered" evidence="16">
    <location>
        <begin position="309"/>
        <end position="330"/>
    </location>
</feature>
<keyword evidence="20" id="KW-1185">Reference proteome</keyword>
<dbReference type="RefSeq" id="XP_018704073.1">
    <property type="nucleotide sequence ID" value="XM_018848937.1"/>
</dbReference>
<keyword evidence="6 17" id="KW-0812">Transmembrane</keyword>
<dbReference type="GO" id="GO:0005778">
    <property type="term" value="C:peroxisomal membrane"/>
    <property type="evidence" value="ECO:0007669"/>
    <property type="project" value="UniProtKB-SubCell"/>
</dbReference>
<feature type="compositionally biased region" description="Basic and acidic residues" evidence="16">
    <location>
        <begin position="310"/>
        <end position="322"/>
    </location>
</feature>
<accession>A0A167V7W3</accession>
<name>A0A167V7W3_CORFA</name>
<evidence type="ECO:0000256" key="16">
    <source>
        <dbReference type="SAM" id="MobiDB-lite"/>
    </source>
</evidence>
<evidence type="ECO:0000256" key="6">
    <source>
        <dbReference type="ARBA" id="ARBA00022692"/>
    </source>
</evidence>
<evidence type="ECO:0000259" key="18">
    <source>
        <dbReference type="Pfam" id="PF04757"/>
    </source>
</evidence>
<dbReference type="PANTHER" id="PTHR12888:SF0">
    <property type="entry name" value="PEROXISOME ASSEMBLY PROTEIN 12"/>
    <property type="match status" value="1"/>
</dbReference>
<dbReference type="Pfam" id="PF04757">
    <property type="entry name" value="Pex2_Pex12"/>
    <property type="match status" value="1"/>
</dbReference>
<keyword evidence="10" id="KW-0653">Protein transport</keyword>
<evidence type="ECO:0000256" key="3">
    <source>
        <dbReference type="ARBA" id="ARBA00008704"/>
    </source>
</evidence>
<keyword evidence="5" id="KW-0813">Transport</keyword>
<dbReference type="InterPro" id="IPR006845">
    <property type="entry name" value="Pex_N"/>
</dbReference>
<gene>
    <name evidence="19" type="ORF">ISF_05332</name>
</gene>
<keyword evidence="9" id="KW-0862">Zinc</keyword>
<feature type="transmembrane region" description="Helical" evidence="17">
    <location>
        <begin position="254"/>
        <end position="276"/>
    </location>
</feature>
<dbReference type="EMBL" id="AZHB01000012">
    <property type="protein sequence ID" value="OAA62323.1"/>
    <property type="molecule type" value="Genomic_DNA"/>
</dbReference>
<evidence type="ECO:0000256" key="9">
    <source>
        <dbReference type="ARBA" id="ARBA00022833"/>
    </source>
</evidence>
<dbReference type="GO" id="GO:1990429">
    <property type="term" value="C:peroxisomal importomer complex"/>
    <property type="evidence" value="ECO:0007669"/>
    <property type="project" value="TreeGrafter"/>
</dbReference>
<dbReference type="InterPro" id="IPR013083">
    <property type="entry name" value="Znf_RING/FYVE/PHD"/>
</dbReference>
<reference evidence="19 20" key="1">
    <citation type="journal article" date="2016" name="Genome Biol. Evol.">
        <title>Divergent and convergent evolution of fungal pathogenicity.</title>
        <authorList>
            <person name="Shang Y."/>
            <person name="Xiao G."/>
            <person name="Zheng P."/>
            <person name="Cen K."/>
            <person name="Zhan S."/>
            <person name="Wang C."/>
        </authorList>
    </citation>
    <scope>NUCLEOTIDE SEQUENCE [LARGE SCALE GENOMIC DNA]</scope>
    <source>
        <strain evidence="19 20">ARSEF 2679</strain>
    </source>
</reference>
<feature type="transmembrane region" description="Helical" evidence="17">
    <location>
        <begin position="173"/>
        <end position="198"/>
    </location>
</feature>
<keyword evidence="12 17" id="KW-0472">Membrane</keyword>
<dbReference type="OrthoDB" id="107372at2759"/>
<keyword evidence="8" id="KW-0863">Zinc-finger</keyword>
<dbReference type="PIRSF" id="PIRSF038074">
    <property type="entry name" value="Peroxisome_assembly_p12"/>
    <property type="match status" value="1"/>
</dbReference>
<dbReference type="AlphaFoldDB" id="A0A167V7W3"/>
<keyword evidence="13" id="KW-0576">Peroxisome</keyword>
<evidence type="ECO:0000256" key="17">
    <source>
        <dbReference type="SAM" id="Phobius"/>
    </source>
</evidence>
<evidence type="ECO:0000256" key="7">
    <source>
        <dbReference type="ARBA" id="ARBA00022723"/>
    </source>
</evidence>
<evidence type="ECO:0000256" key="13">
    <source>
        <dbReference type="ARBA" id="ARBA00023140"/>
    </source>
</evidence>
<protein>
    <recommendedName>
        <fullName evidence="4">Peroxisome assembly protein 12</fullName>
    </recommendedName>
    <alternativeName>
        <fullName evidence="14">Peroxin-12</fullName>
    </alternativeName>
</protein>
<evidence type="ECO:0000256" key="1">
    <source>
        <dbReference type="ARBA" id="ARBA00004585"/>
    </source>
</evidence>
<dbReference type="GO" id="GO:0016562">
    <property type="term" value="P:protein import into peroxisome matrix, receptor recycling"/>
    <property type="evidence" value="ECO:0007669"/>
    <property type="project" value="UniProtKB-ARBA"/>
</dbReference>
<comment type="pathway">
    <text evidence="2">Protein modification; protein ubiquitination.</text>
</comment>
<dbReference type="GO" id="GO:0008270">
    <property type="term" value="F:zinc ion binding"/>
    <property type="evidence" value="ECO:0007669"/>
    <property type="project" value="UniProtKB-KW"/>
</dbReference>
<sequence length="430" mass="48738">MEFVTALRSTFDDHKPSLFEVLSEQQLSGLLPPTLRYLLTVATHRHPRYLLRVLNSFDELYALLMLLVERHYLRTRGGSFTEHFYGLKRERALRAELPRAGLAAPHVVRDALRLSTRDVWTNLAVLVGVPYLRRKLDEAHEVNAPRALLGAAYTRMPENPTLRDRFVHYYRWFLTNIYPSVNAAYYFAVLAFNLGYLFDRTKYHSPLIWLIGTRLRRMTAADYQAIDALSAKSKADGRPGGQSFFSPRNLGATALSSLSVALPMSIFALKFLEWWYQSDFAKQLSRKATENIELPPPIISGLLAKHLKKKPDPATSDEKQQQVDDEAETEITAKDAPVAKISRLPIHVVAFPQDSSCCPICLEDIVTPTACQTGVVYCYTCIHRWIEGLHPKQEAFMEGKDSQWESGQGRCAVTGRRVLGGTEGLRRIMV</sequence>
<comment type="similarity">
    <text evidence="3">Belongs to the pex2/pex10/pex12 family.</text>
</comment>
<evidence type="ECO:0000256" key="14">
    <source>
        <dbReference type="ARBA" id="ARBA00029692"/>
    </source>
</evidence>
<organism evidence="19 20">
    <name type="scientific">Cordyceps fumosorosea (strain ARSEF 2679)</name>
    <name type="common">Isaria fumosorosea</name>
    <dbReference type="NCBI Taxonomy" id="1081104"/>
    <lineage>
        <taxon>Eukaryota</taxon>
        <taxon>Fungi</taxon>
        <taxon>Dikarya</taxon>
        <taxon>Ascomycota</taxon>
        <taxon>Pezizomycotina</taxon>
        <taxon>Sordariomycetes</taxon>
        <taxon>Hypocreomycetidae</taxon>
        <taxon>Hypocreales</taxon>
        <taxon>Cordycipitaceae</taxon>
        <taxon>Cordyceps</taxon>
    </lineage>
</organism>
<proteinExistence type="inferred from homology"/>
<keyword evidence="7" id="KW-0479">Metal-binding</keyword>
<dbReference type="GO" id="GO:0006513">
    <property type="term" value="P:protein monoubiquitination"/>
    <property type="evidence" value="ECO:0007669"/>
    <property type="project" value="TreeGrafter"/>
</dbReference>